<evidence type="ECO:0000256" key="3">
    <source>
        <dbReference type="ARBA" id="ARBA00022448"/>
    </source>
</evidence>
<dbReference type="EMBL" id="BOOW01000006">
    <property type="protein sequence ID" value="GII90668.1"/>
    <property type="molecule type" value="Genomic_DNA"/>
</dbReference>
<name>A0A919RBL1_9ACTN</name>
<feature type="domain" description="ABC transmembrane type-2" evidence="9">
    <location>
        <begin position="159"/>
        <end position="387"/>
    </location>
</feature>
<keyword evidence="3" id="KW-0813">Transport</keyword>
<keyword evidence="4" id="KW-1003">Cell membrane</keyword>
<dbReference type="PANTHER" id="PTHR30294:SF29">
    <property type="entry name" value="MULTIDRUG ABC TRANSPORTER PERMEASE YBHS-RELATED"/>
    <property type="match status" value="1"/>
</dbReference>
<evidence type="ECO:0000256" key="6">
    <source>
        <dbReference type="ARBA" id="ARBA00022989"/>
    </source>
</evidence>
<dbReference type="Proteomes" id="UP000606172">
    <property type="component" value="Unassembled WGS sequence"/>
</dbReference>
<comment type="similarity">
    <text evidence="2">Belongs to the ABC-2 integral membrane protein family.</text>
</comment>
<evidence type="ECO:0000256" key="1">
    <source>
        <dbReference type="ARBA" id="ARBA00004651"/>
    </source>
</evidence>
<evidence type="ECO:0000256" key="7">
    <source>
        <dbReference type="ARBA" id="ARBA00023136"/>
    </source>
</evidence>
<dbReference type="PANTHER" id="PTHR30294">
    <property type="entry name" value="MEMBRANE COMPONENT OF ABC TRANSPORTER YHHJ-RELATED"/>
    <property type="match status" value="1"/>
</dbReference>
<reference evidence="10" key="1">
    <citation type="submission" date="2021-01" db="EMBL/GenBank/DDBJ databases">
        <title>Whole genome shotgun sequence of Sinosporangium siamense NBRC 109515.</title>
        <authorList>
            <person name="Komaki H."/>
            <person name="Tamura T."/>
        </authorList>
    </citation>
    <scope>NUCLEOTIDE SEQUENCE</scope>
    <source>
        <strain evidence="10">NBRC 109515</strain>
    </source>
</reference>
<protein>
    <recommendedName>
        <fullName evidence="9">ABC transmembrane type-2 domain-containing protein</fullName>
    </recommendedName>
</protein>
<evidence type="ECO:0000256" key="8">
    <source>
        <dbReference type="SAM" id="Phobius"/>
    </source>
</evidence>
<dbReference type="PROSITE" id="PS51012">
    <property type="entry name" value="ABC_TM2"/>
    <property type="match status" value="1"/>
</dbReference>
<keyword evidence="7 8" id="KW-0472">Membrane</keyword>
<accession>A0A919RBL1</accession>
<proteinExistence type="inferred from homology"/>
<dbReference type="InterPro" id="IPR013525">
    <property type="entry name" value="ABC2_TM"/>
</dbReference>
<dbReference type="GO" id="GO:0140359">
    <property type="term" value="F:ABC-type transporter activity"/>
    <property type="evidence" value="ECO:0007669"/>
    <property type="project" value="InterPro"/>
</dbReference>
<feature type="transmembrane region" description="Helical" evidence="8">
    <location>
        <begin position="21"/>
        <end position="40"/>
    </location>
</feature>
<organism evidence="10 11">
    <name type="scientific">Sinosporangium siamense</name>
    <dbReference type="NCBI Taxonomy" id="1367973"/>
    <lineage>
        <taxon>Bacteria</taxon>
        <taxon>Bacillati</taxon>
        <taxon>Actinomycetota</taxon>
        <taxon>Actinomycetes</taxon>
        <taxon>Streptosporangiales</taxon>
        <taxon>Streptosporangiaceae</taxon>
        <taxon>Sinosporangium</taxon>
    </lineage>
</organism>
<keyword evidence="6 8" id="KW-1133">Transmembrane helix</keyword>
<dbReference type="AlphaFoldDB" id="A0A919RBL1"/>
<dbReference type="Gene3D" id="3.40.1710.10">
    <property type="entry name" value="abc type-2 transporter like domain"/>
    <property type="match status" value="1"/>
</dbReference>
<feature type="transmembrane region" description="Helical" evidence="8">
    <location>
        <begin position="277"/>
        <end position="301"/>
    </location>
</feature>
<evidence type="ECO:0000313" key="11">
    <source>
        <dbReference type="Proteomes" id="UP000606172"/>
    </source>
</evidence>
<feature type="transmembrane region" description="Helical" evidence="8">
    <location>
        <begin position="199"/>
        <end position="221"/>
    </location>
</feature>
<feature type="transmembrane region" description="Helical" evidence="8">
    <location>
        <begin position="359"/>
        <end position="382"/>
    </location>
</feature>
<keyword evidence="5 8" id="KW-0812">Transmembrane</keyword>
<dbReference type="InterPro" id="IPR051449">
    <property type="entry name" value="ABC-2_transporter_component"/>
</dbReference>
<evidence type="ECO:0000256" key="2">
    <source>
        <dbReference type="ARBA" id="ARBA00007783"/>
    </source>
</evidence>
<evidence type="ECO:0000256" key="4">
    <source>
        <dbReference type="ARBA" id="ARBA00022475"/>
    </source>
</evidence>
<dbReference type="GO" id="GO:0005886">
    <property type="term" value="C:plasma membrane"/>
    <property type="evidence" value="ECO:0007669"/>
    <property type="project" value="UniProtKB-SubCell"/>
</dbReference>
<dbReference type="RefSeq" id="WP_204021213.1">
    <property type="nucleotide sequence ID" value="NZ_BOOW01000006.1"/>
</dbReference>
<comment type="subcellular location">
    <subcellularLocation>
        <location evidence="1">Cell membrane</location>
        <topology evidence="1">Multi-pass membrane protein</topology>
    </subcellularLocation>
</comment>
<keyword evidence="11" id="KW-1185">Reference proteome</keyword>
<dbReference type="InterPro" id="IPR047817">
    <property type="entry name" value="ABC2_TM_bact-type"/>
</dbReference>
<comment type="caution">
    <text evidence="10">The sequence shown here is derived from an EMBL/GenBank/DDBJ whole genome shotgun (WGS) entry which is preliminary data.</text>
</comment>
<evidence type="ECO:0000313" key="10">
    <source>
        <dbReference type="EMBL" id="GII90668.1"/>
    </source>
</evidence>
<dbReference type="Pfam" id="PF12698">
    <property type="entry name" value="ABC2_membrane_3"/>
    <property type="match status" value="1"/>
</dbReference>
<feature type="transmembrane region" description="Helical" evidence="8">
    <location>
        <begin position="247"/>
        <end position="271"/>
    </location>
</feature>
<gene>
    <name evidence="10" type="ORF">Ssi02_08990</name>
</gene>
<feature type="transmembrane region" description="Helical" evidence="8">
    <location>
        <begin position="313"/>
        <end position="339"/>
    </location>
</feature>
<evidence type="ECO:0000259" key="9">
    <source>
        <dbReference type="PROSITE" id="PS51012"/>
    </source>
</evidence>
<evidence type="ECO:0000256" key="5">
    <source>
        <dbReference type="ARBA" id="ARBA00022692"/>
    </source>
</evidence>
<sequence>MRAITIILFKDLAQRARDSTLFVFAIGLPLGMAFVLNLILGGGGNSFTAKYALVDADRGPIAQVFTEQVLVPLEKQGTLSLRRVATAEEAGRLTESQEVQAAFVLPAGFSAGVQAGAPATIQVVGSVDAPVAVQVAREIGEAFATDLRSVQLAVTVAGGATLTQEQREQIAERARTVAAPLSVRDDSNVATRELDTTTFYAAGMAMFFLFFSVVFSVTSLFDERRSGTLARLLAAPIPRSAILAGKLLSGVLVGIVSTAILVVASSLLMGARWGDPLGVGILIVAAVLAATGMMAAVATFARTSEQASNWQSVIAMILGMLGGVFFPVANLGSLATITFATPHGWFLRGLSDLAGGGSLSAILVPTLALLAFAVVGFAMALLRVGRMLQS</sequence>